<name>A0A848B5K3_9FIRM</name>
<evidence type="ECO:0000313" key="1">
    <source>
        <dbReference type="EMBL" id="NMD99599.1"/>
    </source>
</evidence>
<dbReference type="AlphaFoldDB" id="A0A848B5K3"/>
<dbReference type="Pfam" id="PF19807">
    <property type="entry name" value="DUF6290"/>
    <property type="match status" value="1"/>
</dbReference>
<comment type="caution">
    <text evidence="1">The sequence shown here is derived from an EMBL/GenBank/DDBJ whole genome shotgun (WGS) entry which is preliminary data.</text>
</comment>
<accession>A0A848B5K3</accession>
<dbReference type="InterPro" id="IPR046257">
    <property type="entry name" value="DUF6290"/>
</dbReference>
<organism evidence="1 2">
    <name type="scientific">Selenomonas bovis</name>
    <dbReference type="NCBI Taxonomy" id="416586"/>
    <lineage>
        <taxon>Bacteria</taxon>
        <taxon>Bacillati</taxon>
        <taxon>Bacillota</taxon>
        <taxon>Negativicutes</taxon>
        <taxon>Selenomonadales</taxon>
        <taxon>Selenomonadaceae</taxon>
        <taxon>Selenomonas</taxon>
    </lineage>
</organism>
<proteinExistence type="predicted"/>
<protein>
    <submittedName>
        <fullName evidence="1">Ribbon-helix-helix protein, CopG family</fullName>
    </submittedName>
</protein>
<dbReference type="RefSeq" id="WP_019542328.1">
    <property type="nucleotide sequence ID" value="NZ_JABAFA010000039.1"/>
</dbReference>
<evidence type="ECO:0000313" key="2">
    <source>
        <dbReference type="Proteomes" id="UP000543804"/>
    </source>
</evidence>
<keyword evidence="2" id="KW-1185">Reference proteome</keyword>
<sequence>MTVSVRLNDDDAALFRDYAALHGLTMSELIRRAVLERINDAYDMRCYDRAMAEYRAHPETFTLDEVEKELGLS</sequence>
<dbReference type="NCBIfam" id="NF046040">
    <property type="entry name" value="RelB_antitoxin"/>
    <property type="match status" value="1"/>
</dbReference>
<dbReference type="EMBL" id="JABAFA010000039">
    <property type="protein sequence ID" value="NMD99599.1"/>
    <property type="molecule type" value="Genomic_DNA"/>
</dbReference>
<dbReference type="Proteomes" id="UP000543804">
    <property type="component" value="Unassembled WGS sequence"/>
</dbReference>
<reference evidence="1 2" key="1">
    <citation type="submission" date="2020-04" db="EMBL/GenBank/DDBJ databases">
        <authorList>
            <person name="Hitch T.C.A."/>
            <person name="Wylensek D."/>
            <person name="Clavel T."/>
        </authorList>
    </citation>
    <scope>NUCLEOTIDE SEQUENCE [LARGE SCALE GENOMIC DNA]</scope>
    <source>
        <strain evidence="1 2">PG-130-P53-12</strain>
    </source>
</reference>
<gene>
    <name evidence="1" type="ORF">HF878_09010</name>
</gene>